<protein>
    <recommendedName>
        <fullName evidence="3">FXSXX-COOH protein</fullName>
    </recommendedName>
</protein>
<accession>A0ABZ1LA14</accession>
<reference evidence="1 2" key="1">
    <citation type="submission" date="2022-10" db="EMBL/GenBank/DDBJ databases">
        <title>The complete genomes of actinobacterial strains from the NBC collection.</title>
        <authorList>
            <person name="Joergensen T.S."/>
            <person name="Alvarez Arevalo M."/>
            <person name="Sterndorff E.B."/>
            <person name="Faurdal D."/>
            <person name="Vuksanovic O."/>
            <person name="Mourched A.-S."/>
            <person name="Charusanti P."/>
            <person name="Shaw S."/>
            <person name="Blin K."/>
            <person name="Weber T."/>
        </authorList>
    </citation>
    <scope>NUCLEOTIDE SEQUENCE [LARGE SCALE GENOMIC DNA]</scope>
    <source>
        <strain evidence="1 2">NBC_00123</strain>
    </source>
</reference>
<sequence>MSDILTNRPLAGDSSFGPVSGAGVAGLVIEDIDNLAPQSVALFTICVMAAQSAPAQTSGARLSA</sequence>
<dbReference type="Proteomes" id="UP001622594">
    <property type="component" value="Chromosome"/>
</dbReference>
<name>A0ABZ1LA14_9ACTN</name>
<evidence type="ECO:0008006" key="3">
    <source>
        <dbReference type="Google" id="ProtNLM"/>
    </source>
</evidence>
<evidence type="ECO:0000313" key="2">
    <source>
        <dbReference type="Proteomes" id="UP001622594"/>
    </source>
</evidence>
<dbReference type="EMBL" id="CP108188">
    <property type="protein sequence ID" value="WTR69685.1"/>
    <property type="molecule type" value="Genomic_DNA"/>
</dbReference>
<dbReference type="RefSeq" id="WP_327164612.1">
    <property type="nucleotide sequence ID" value="NZ_CP108062.1"/>
</dbReference>
<organism evidence="1 2">
    <name type="scientific">Streptomyces zaomyceticus</name>
    <dbReference type="NCBI Taxonomy" id="68286"/>
    <lineage>
        <taxon>Bacteria</taxon>
        <taxon>Bacillati</taxon>
        <taxon>Actinomycetota</taxon>
        <taxon>Actinomycetes</taxon>
        <taxon>Kitasatosporales</taxon>
        <taxon>Streptomycetaceae</taxon>
        <taxon>Streptomyces</taxon>
    </lineage>
</organism>
<keyword evidence="2" id="KW-1185">Reference proteome</keyword>
<gene>
    <name evidence="1" type="ORF">OG814_10615</name>
</gene>
<proteinExistence type="predicted"/>
<evidence type="ECO:0000313" key="1">
    <source>
        <dbReference type="EMBL" id="WTR69685.1"/>
    </source>
</evidence>